<dbReference type="OrthoDB" id="9806522at2"/>
<dbReference type="SUPFAM" id="SSF160240">
    <property type="entry name" value="Cation efflux protein cytoplasmic domain-like"/>
    <property type="match status" value="1"/>
</dbReference>
<dbReference type="SUPFAM" id="SSF161111">
    <property type="entry name" value="Cation efflux protein transmembrane domain-like"/>
    <property type="match status" value="1"/>
</dbReference>
<evidence type="ECO:0000256" key="1">
    <source>
        <dbReference type="ARBA" id="ARBA00004141"/>
    </source>
</evidence>
<protein>
    <submittedName>
        <fullName evidence="12">Cation-efflux pump</fullName>
    </submittedName>
</protein>
<evidence type="ECO:0000256" key="6">
    <source>
        <dbReference type="ARBA" id="ARBA00022989"/>
    </source>
</evidence>
<evidence type="ECO:0000259" key="10">
    <source>
        <dbReference type="Pfam" id="PF01545"/>
    </source>
</evidence>
<evidence type="ECO:0000256" key="8">
    <source>
        <dbReference type="SAM" id="MobiDB-lite"/>
    </source>
</evidence>
<keyword evidence="5 9" id="KW-0812">Transmembrane</keyword>
<evidence type="ECO:0000313" key="13">
    <source>
        <dbReference type="Proteomes" id="UP000245293"/>
    </source>
</evidence>
<dbReference type="InterPro" id="IPR036837">
    <property type="entry name" value="Cation_efflux_CTD_sf"/>
</dbReference>
<keyword evidence="4" id="KW-1003">Cell membrane</keyword>
<comment type="subcellular location">
    <subcellularLocation>
        <location evidence="1">Membrane</location>
        <topology evidence="1">Multi-pass membrane protein</topology>
    </subcellularLocation>
</comment>
<evidence type="ECO:0000256" key="4">
    <source>
        <dbReference type="ARBA" id="ARBA00022475"/>
    </source>
</evidence>
<dbReference type="GO" id="GO:0005886">
    <property type="term" value="C:plasma membrane"/>
    <property type="evidence" value="ECO:0007669"/>
    <property type="project" value="TreeGrafter"/>
</dbReference>
<feature type="transmembrane region" description="Helical" evidence="9">
    <location>
        <begin position="119"/>
        <end position="136"/>
    </location>
</feature>
<dbReference type="Pfam" id="PF01545">
    <property type="entry name" value="Cation_efflux"/>
    <property type="match status" value="1"/>
</dbReference>
<evidence type="ECO:0000259" key="11">
    <source>
        <dbReference type="Pfam" id="PF16916"/>
    </source>
</evidence>
<feature type="domain" description="Cation efflux protein cytoplasmic" evidence="11">
    <location>
        <begin position="214"/>
        <end position="290"/>
    </location>
</feature>
<evidence type="ECO:0000256" key="3">
    <source>
        <dbReference type="ARBA" id="ARBA00022448"/>
    </source>
</evidence>
<evidence type="ECO:0000256" key="5">
    <source>
        <dbReference type="ARBA" id="ARBA00022692"/>
    </source>
</evidence>
<feature type="transmembrane region" description="Helical" evidence="9">
    <location>
        <begin position="156"/>
        <end position="178"/>
    </location>
</feature>
<dbReference type="GO" id="GO:0006882">
    <property type="term" value="P:intracellular zinc ion homeostasis"/>
    <property type="evidence" value="ECO:0007669"/>
    <property type="project" value="TreeGrafter"/>
</dbReference>
<dbReference type="GO" id="GO:0015341">
    <property type="term" value="F:zinc efflux antiporter activity"/>
    <property type="evidence" value="ECO:0007669"/>
    <property type="project" value="TreeGrafter"/>
</dbReference>
<accession>A0A2V1P5E0</accession>
<keyword evidence="3" id="KW-0813">Transport</keyword>
<dbReference type="InterPro" id="IPR027469">
    <property type="entry name" value="Cation_efflux_TMD_sf"/>
</dbReference>
<dbReference type="InterPro" id="IPR058533">
    <property type="entry name" value="Cation_efflux_TM"/>
</dbReference>
<feature type="transmembrane region" description="Helical" evidence="9">
    <location>
        <begin position="12"/>
        <end position="31"/>
    </location>
</feature>
<dbReference type="AlphaFoldDB" id="A0A2V1P5E0"/>
<dbReference type="Gene3D" id="1.20.1510.10">
    <property type="entry name" value="Cation efflux protein transmembrane domain"/>
    <property type="match status" value="1"/>
</dbReference>
<reference evidence="13" key="1">
    <citation type="submission" date="2018-05" db="EMBL/GenBank/DDBJ databases">
        <authorList>
            <person name="Du Z."/>
            <person name="Wang X."/>
        </authorList>
    </citation>
    <scope>NUCLEOTIDE SEQUENCE [LARGE SCALE GENOMIC DNA]</scope>
    <source>
        <strain evidence="13">WDS4C29</strain>
    </source>
</reference>
<gene>
    <name evidence="12" type="ORF">DFK10_05490</name>
</gene>
<feature type="transmembrane region" description="Helical" evidence="9">
    <location>
        <begin position="184"/>
        <end position="201"/>
    </location>
</feature>
<dbReference type="Pfam" id="PF16916">
    <property type="entry name" value="ZT_dimer"/>
    <property type="match status" value="1"/>
</dbReference>
<comment type="caution">
    <text evidence="12">The sequence shown here is derived from an EMBL/GenBank/DDBJ whole genome shotgun (WGS) entry which is preliminary data.</text>
</comment>
<dbReference type="InterPro" id="IPR027470">
    <property type="entry name" value="Cation_efflux_CTD"/>
</dbReference>
<sequence>MTRSDTTLNLSAGIASVTVALVLVLAKLWALRETGSLAVAAALADSALDLMMSLGGLAAIAYAAKPADADHAFGHTAVEDLAALAQSMIIIASAGVIGGAATMRLVAGNSPLPAQESKGIAVMILSILLTGALVWWQRRVARRTGNKVVAADSLHYIGDLVPNLGALLALAASALFGLGQVDSIVALGAAAMLIVGAVRIGRGAWHALMDRQADADTIAAISQIARDYPGVLGHHDLKTRQSGSRLFVNLHIELDGTQTLYQAHSIGAGLRRAILKEYPQADVLIHKDPHGVTPHPDDPQKENAT</sequence>
<evidence type="ECO:0000313" key="12">
    <source>
        <dbReference type="EMBL" id="PWG17675.1"/>
    </source>
</evidence>
<feature type="region of interest" description="Disordered" evidence="8">
    <location>
        <begin position="286"/>
        <end position="305"/>
    </location>
</feature>
<name>A0A2V1P5E0_9RHOB</name>
<keyword evidence="6 9" id="KW-1133">Transmembrane helix</keyword>
<dbReference type="RefSeq" id="WP_109387423.1">
    <property type="nucleotide sequence ID" value="NZ_QETF01000004.1"/>
</dbReference>
<dbReference type="GO" id="GO:0015093">
    <property type="term" value="F:ferrous iron transmembrane transporter activity"/>
    <property type="evidence" value="ECO:0007669"/>
    <property type="project" value="TreeGrafter"/>
</dbReference>
<dbReference type="PANTHER" id="PTHR43840:SF41">
    <property type="entry name" value="CATION-EFFLUX PUMP FIEF"/>
    <property type="match status" value="1"/>
</dbReference>
<evidence type="ECO:0000256" key="2">
    <source>
        <dbReference type="ARBA" id="ARBA00008114"/>
    </source>
</evidence>
<evidence type="ECO:0000256" key="9">
    <source>
        <dbReference type="SAM" id="Phobius"/>
    </source>
</evidence>
<dbReference type="NCBIfam" id="TIGR01297">
    <property type="entry name" value="CDF"/>
    <property type="match status" value="1"/>
</dbReference>
<proteinExistence type="inferred from homology"/>
<keyword evidence="13" id="KW-1185">Reference proteome</keyword>
<dbReference type="InterPro" id="IPR050291">
    <property type="entry name" value="CDF_Transporter"/>
</dbReference>
<dbReference type="PANTHER" id="PTHR43840">
    <property type="entry name" value="MITOCHONDRIAL METAL TRANSPORTER 1-RELATED"/>
    <property type="match status" value="1"/>
</dbReference>
<dbReference type="InterPro" id="IPR002524">
    <property type="entry name" value="Cation_efflux"/>
</dbReference>
<comment type="similarity">
    <text evidence="2">Belongs to the cation diffusion facilitator (CDF) transporter (TC 2.A.4) family.</text>
</comment>
<keyword evidence="7 9" id="KW-0472">Membrane</keyword>
<organism evidence="12 13">
    <name type="scientific">Salibaculum griseiflavum</name>
    <dbReference type="NCBI Taxonomy" id="1914409"/>
    <lineage>
        <taxon>Bacteria</taxon>
        <taxon>Pseudomonadati</taxon>
        <taxon>Pseudomonadota</taxon>
        <taxon>Alphaproteobacteria</taxon>
        <taxon>Rhodobacterales</taxon>
        <taxon>Roseobacteraceae</taxon>
        <taxon>Salibaculum</taxon>
    </lineage>
</organism>
<dbReference type="Proteomes" id="UP000245293">
    <property type="component" value="Unassembled WGS sequence"/>
</dbReference>
<feature type="domain" description="Cation efflux protein transmembrane" evidence="10">
    <location>
        <begin position="14"/>
        <end position="208"/>
    </location>
</feature>
<feature type="transmembrane region" description="Helical" evidence="9">
    <location>
        <begin position="83"/>
        <end position="107"/>
    </location>
</feature>
<evidence type="ECO:0000256" key="7">
    <source>
        <dbReference type="ARBA" id="ARBA00023136"/>
    </source>
</evidence>
<dbReference type="GO" id="GO:0015086">
    <property type="term" value="F:cadmium ion transmembrane transporter activity"/>
    <property type="evidence" value="ECO:0007669"/>
    <property type="project" value="TreeGrafter"/>
</dbReference>
<dbReference type="EMBL" id="QETF01000004">
    <property type="protein sequence ID" value="PWG17675.1"/>
    <property type="molecule type" value="Genomic_DNA"/>
</dbReference>
<dbReference type="Gene3D" id="3.30.70.1350">
    <property type="entry name" value="Cation efflux protein, cytoplasmic domain"/>
    <property type="match status" value="1"/>
</dbReference>
<feature type="transmembrane region" description="Helical" evidence="9">
    <location>
        <begin position="37"/>
        <end position="62"/>
    </location>
</feature>